<protein>
    <recommendedName>
        <fullName evidence="2">SEA domain-containing protein</fullName>
    </recommendedName>
</protein>
<name>A0A9P1J026_9PELO</name>
<evidence type="ECO:0000313" key="4">
    <source>
        <dbReference type="Proteomes" id="UP001152747"/>
    </source>
</evidence>
<keyword evidence="1" id="KW-0472">Membrane</keyword>
<keyword evidence="1" id="KW-0812">Transmembrane</keyword>
<dbReference type="InterPro" id="IPR036364">
    <property type="entry name" value="SEA_dom_sf"/>
</dbReference>
<dbReference type="InterPro" id="IPR000082">
    <property type="entry name" value="SEA_dom"/>
</dbReference>
<dbReference type="Pfam" id="PF01390">
    <property type="entry name" value="SEA"/>
    <property type="match status" value="1"/>
</dbReference>
<dbReference type="AlphaFoldDB" id="A0A9P1J026"/>
<organism evidence="3 4">
    <name type="scientific">Caenorhabditis angaria</name>
    <dbReference type="NCBI Taxonomy" id="860376"/>
    <lineage>
        <taxon>Eukaryota</taxon>
        <taxon>Metazoa</taxon>
        <taxon>Ecdysozoa</taxon>
        <taxon>Nematoda</taxon>
        <taxon>Chromadorea</taxon>
        <taxon>Rhabditida</taxon>
        <taxon>Rhabditina</taxon>
        <taxon>Rhabditomorpha</taxon>
        <taxon>Rhabditoidea</taxon>
        <taxon>Rhabditidae</taxon>
        <taxon>Peloderinae</taxon>
        <taxon>Caenorhabditis</taxon>
    </lineage>
</organism>
<dbReference type="Proteomes" id="UP001152747">
    <property type="component" value="Unassembled WGS sequence"/>
</dbReference>
<evidence type="ECO:0000259" key="2">
    <source>
        <dbReference type="Pfam" id="PF01390"/>
    </source>
</evidence>
<feature type="domain" description="SEA" evidence="2">
    <location>
        <begin position="120"/>
        <end position="215"/>
    </location>
</feature>
<reference evidence="3" key="1">
    <citation type="submission" date="2022-11" db="EMBL/GenBank/DDBJ databases">
        <authorList>
            <person name="Kikuchi T."/>
        </authorList>
    </citation>
    <scope>NUCLEOTIDE SEQUENCE</scope>
    <source>
        <strain evidence="3">PS1010</strain>
    </source>
</reference>
<dbReference type="EMBL" id="CANHGI010000006">
    <property type="protein sequence ID" value="CAI5454189.1"/>
    <property type="molecule type" value="Genomic_DNA"/>
</dbReference>
<dbReference type="OrthoDB" id="5801522at2759"/>
<proteinExistence type="predicted"/>
<sequence length="232" mass="25203">MSYNHHQTSYIPSYSSNSAAQNTGAAYMARRGWEGVGNVDNSLTFSSKSSSKRVYITAFIMLSLLLLTAIIIIILFAVGVIGHQDTTIISPSPLNPNPNPNPAPNQNPIVPQQVLQTNSTFSGSFTILRQASEIFDLKNTNTYFSSLNLIQNAIDNIMVSSTLQPYAAKATITNLQNVGNDLNVQFRIVTQTNGADQNFIANVLRSNINRIEGQLGGNAQIDPNSVSVLRIT</sequence>
<dbReference type="SUPFAM" id="SSF82671">
    <property type="entry name" value="SEA domain"/>
    <property type="match status" value="1"/>
</dbReference>
<keyword evidence="1" id="KW-1133">Transmembrane helix</keyword>
<accession>A0A9P1J026</accession>
<evidence type="ECO:0000256" key="1">
    <source>
        <dbReference type="SAM" id="Phobius"/>
    </source>
</evidence>
<keyword evidence="4" id="KW-1185">Reference proteome</keyword>
<feature type="transmembrane region" description="Helical" evidence="1">
    <location>
        <begin position="54"/>
        <end position="81"/>
    </location>
</feature>
<evidence type="ECO:0000313" key="3">
    <source>
        <dbReference type="EMBL" id="CAI5454189.1"/>
    </source>
</evidence>
<comment type="caution">
    <text evidence="3">The sequence shown here is derived from an EMBL/GenBank/DDBJ whole genome shotgun (WGS) entry which is preliminary data.</text>
</comment>
<gene>
    <name evidence="3" type="ORF">CAMP_LOCUS16826</name>
</gene>